<keyword evidence="1" id="KW-0732">Signal</keyword>
<dbReference type="STRING" id="993689.GCA_002077135_03347"/>
<accession>A0A4S3KJX8</accession>
<evidence type="ECO:0000313" key="2">
    <source>
        <dbReference type="EMBL" id="THD09113.1"/>
    </source>
</evidence>
<keyword evidence="3" id="KW-1185">Reference proteome</keyword>
<name>A0A4S3KJX8_9GAMM</name>
<dbReference type="Proteomes" id="UP000307749">
    <property type="component" value="Unassembled WGS sequence"/>
</dbReference>
<gene>
    <name evidence="2" type="ORF">B1806_12080</name>
</gene>
<organism evidence="2 3">
    <name type="scientific">Metallibacterium scheffleri</name>
    <dbReference type="NCBI Taxonomy" id="993689"/>
    <lineage>
        <taxon>Bacteria</taxon>
        <taxon>Pseudomonadati</taxon>
        <taxon>Pseudomonadota</taxon>
        <taxon>Gammaproteobacteria</taxon>
        <taxon>Lysobacterales</taxon>
        <taxon>Rhodanobacteraceae</taxon>
        <taxon>Metallibacterium</taxon>
    </lineage>
</organism>
<comment type="caution">
    <text evidence="2">The sequence shown here is derived from an EMBL/GenBank/DDBJ whole genome shotgun (WGS) entry which is preliminary data.</text>
</comment>
<proteinExistence type="predicted"/>
<sequence length="170" mass="18493">MRTMKTHALPLLLLLALVFTGTAHAQPFSSLQERMSAAEFKKAGLDKLSPGELHTLNAWLRSHVGMAGAGASSSAAAPVVVGPANQFGYRRPIDQPRATVESTLPGRFSGWDSHTQFSLANGQVWQVSESSSWSCQTMQDPKVTIKPMLLGSWLMYIQGCSNSVRVERVH</sequence>
<protein>
    <submittedName>
        <fullName evidence="2">Uncharacterized protein</fullName>
    </submittedName>
</protein>
<evidence type="ECO:0000313" key="3">
    <source>
        <dbReference type="Proteomes" id="UP000307749"/>
    </source>
</evidence>
<dbReference type="AlphaFoldDB" id="A0A4S3KJX8"/>
<feature type="signal peptide" evidence="1">
    <location>
        <begin position="1"/>
        <end position="25"/>
    </location>
</feature>
<dbReference type="EMBL" id="MWQO01000042">
    <property type="protein sequence ID" value="THD09113.1"/>
    <property type="molecule type" value="Genomic_DNA"/>
</dbReference>
<evidence type="ECO:0000256" key="1">
    <source>
        <dbReference type="SAM" id="SignalP"/>
    </source>
</evidence>
<feature type="chain" id="PRO_5020222352" evidence="1">
    <location>
        <begin position="26"/>
        <end position="170"/>
    </location>
</feature>
<reference evidence="2 3" key="1">
    <citation type="submission" date="2017-02" db="EMBL/GenBank/DDBJ databases">
        <title>Whole genome sequencing of Metallibacterium scheffleri DSM 24874 (T).</title>
        <authorList>
            <person name="Kumar S."/>
            <person name="Patil P."/>
            <person name="Patil P.B."/>
        </authorList>
    </citation>
    <scope>NUCLEOTIDE SEQUENCE [LARGE SCALE GENOMIC DNA]</scope>
    <source>
        <strain evidence="2 3">DSM 24874</strain>
    </source>
</reference>